<name>A0A0S7ED21_9FLAO</name>
<dbReference type="KEGG" id="mod:AS202_02945"/>
<accession>A0A0S7ED21</accession>
<sequence length="150" mass="16929">MDKEIKEYTKQELGISAMSIGQLKRIRVLAKALLILILSQVLLVILFDLFLSDTLQPLMSQFFLIIIAGFIDGKLFGLGLCFLLAFLIFVYICYLLYRFSTSLKIALEMKNSNKLEYSLGNLSRITILITSSVLVGIITAFIIFFSVIKS</sequence>
<evidence type="ECO:0000313" key="1">
    <source>
        <dbReference type="EMBL" id="ALU25177.1"/>
    </source>
</evidence>
<evidence type="ECO:0000313" key="2">
    <source>
        <dbReference type="Proteomes" id="UP000069030"/>
    </source>
</evidence>
<reference evidence="1 2" key="1">
    <citation type="journal article" date="2016" name="J. Zhejiang Univ. Sci. B">
        <title>Antibiotic resistance mechanisms of Myroides sp.</title>
        <authorList>
            <person name="Hu S."/>
            <person name="Yuan S."/>
            <person name="Qu H."/>
            <person name="Jiang T."/>
            <person name="Zhou Y."/>
            <person name="Wang M."/>
            <person name="Ming D."/>
        </authorList>
    </citation>
    <scope>NUCLEOTIDE SEQUENCE [LARGE SCALE GENOMIC DNA]</scope>
    <source>
        <strain evidence="1 2">PR63039</strain>
    </source>
</reference>
<dbReference type="Proteomes" id="UP000069030">
    <property type="component" value="Chromosome"/>
</dbReference>
<dbReference type="EMBL" id="CP013690">
    <property type="protein sequence ID" value="ALU25177.1"/>
    <property type="molecule type" value="Genomic_DNA"/>
</dbReference>
<gene>
    <name evidence="1" type="ORF">AS202_02945</name>
</gene>
<protein>
    <submittedName>
        <fullName evidence="1">Uncharacterized protein</fullName>
    </submittedName>
</protein>
<organism evidence="1 2">
    <name type="scientific">Myroides odoratimimus</name>
    <dbReference type="NCBI Taxonomy" id="76832"/>
    <lineage>
        <taxon>Bacteria</taxon>
        <taxon>Pseudomonadati</taxon>
        <taxon>Bacteroidota</taxon>
        <taxon>Flavobacteriia</taxon>
        <taxon>Flavobacteriales</taxon>
        <taxon>Flavobacteriaceae</taxon>
        <taxon>Myroides</taxon>
    </lineage>
</organism>
<dbReference type="RefSeq" id="WP_006259607.1">
    <property type="nucleotide sequence ID" value="NZ_BCMQ01000005.1"/>
</dbReference>
<dbReference type="AlphaFoldDB" id="A0A0S7ED21"/>
<proteinExistence type="predicted"/>